<feature type="region of interest" description="Disordered" evidence="1">
    <location>
        <begin position="126"/>
        <end position="166"/>
    </location>
</feature>
<gene>
    <name evidence="2" type="ORF">DILT_LOCUS4389</name>
</gene>
<name>A0A3P6TMM7_DIBLA</name>
<organism evidence="2 3">
    <name type="scientific">Dibothriocephalus latus</name>
    <name type="common">Fish tapeworm</name>
    <name type="synonym">Diphyllobothrium latum</name>
    <dbReference type="NCBI Taxonomy" id="60516"/>
    <lineage>
        <taxon>Eukaryota</taxon>
        <taxon>Metazoa</taxon>
        <taxon>Spiralia</taxon>
        <taxon>Lophotrochozoa</taxon>
        <taxon>Platyhelminthes</taxon>
        <taxon>Cestoda</taxon>
        <taxon>Eucestoda</taxon>
        <taxon>Diphyllobothriidea</taxon>
        <taxon>Diphyllobothriidae</taxon>
        <taxon>Dibothriocephalus</taxon>
    </lineage>
</organism>
<feature type="compositionally biased region" description="Basic and acidic residues" evidence="1">
    <location>
        <begin position="1"/>
        <end position="17"/>
    </location>
</feature>
<dbReference type="Proteomes" id="UP000281553">
    <property type="component" value="Unassembled WGS sequence"/>
</dbReference>
<keyword evidence="3" id="KW-1185">Reference proteome</keyword>
<feature type="compositionally biased region" description="Low complexity" evidence="1">
    <location>
        <begin position="18"/>
        <end position="30"/>
    </location>
</feature>
<protein>
    <submittedName>
        <fullName evidence="2">Uncharacterized protein</fullName>
    </submittedName>
</protein>
<dbReference type="AlphaFoldDB" id="A0A3P6TMM7"/>
<accession>A0A3P6TMM7</accession>
<dbReference type="OrthoDB" id="10566979at2759"/>
<evidence type="ECO:0000313" key="3">
    <source>
        <dbReference type="Proteomes" id="UP000281553"/>
    </source>
</evidence>
<dbReference type="EMBL" id="UYRU01045384">
    <property type="protein sequence ID" value="VDK89412.1"/>
    <property type="molecule type" value="Genomic_DNA"/>
</dbReference>
<sequence>MRHEVRTPERPEDKASEGTDGNSSNNSGPSDNEDAEYLAQGYTLLNTNLDSTSSDISDEDSAPEQVRRPSVTDTGVLETENSLDIEMAASHSVSSTPAPTLDSELYRILEIDKMYGRFPAQAAKKNNAERILHLPAHDSPVPSEKKKKKKKKKKEEEEEEDRTLES</sequence>
<feature type="region of interest" description="Disordered" evidence="1">
    <location>
        <begin position="1"/>
        <end position="76"/>
    </location>
</feature>
<reference evidence="2 3" key="1">
    <citation type="submission" date="2018-11" db="EMBL/GenBank/DDBJ databases">
        <authorList>
            <consortium name="Pathogen Informatics"/>
        </authorList>
    </citation>
    <scope>NUCLEOTIDE SEQUENCE [LARGE SCALE GENOMIC DNA]</scope>
</reference>
<feature type="compositionally biased region" description="Basic and acidic residues" evidence="1">
    <location>
        <begin position="126"/>
        <end position="136"/>
    </location>
</feature>
<evidence type="ECO:0000256" key="1">
    <source>
        <dbReference type="SAM" id="MobiDB-lite"/>
    </source>
</evidence>
<feature type="compositionally biased region" description="Acidic residues" evidence="1">
    <location>
        <begin position="156"/>
        <end position="166"/>
    </location>
</feature>
<proteinExistence type="predicted"/>
<evidence type="ECO:0000313" key="2">
    <source>
        <dbReference type="EMBL" id="VDK89412.1"/>
    </source>
</evidence>